<keyword evidence="7" id="KW-0804">Transcription</keyword>
<evidence type="ECO:0000256" key="3">
    <source>
        <dbReference type="ARBA" id="ARBA00022553"/>
    </source>
</evidence>
<feature type="domain" description="Response regulatory" evidence="10">
    <location>
        <begin position="3"/>
        <end position="116"/>
    </location>
</feature>
<comment type="caution">
    <text evidence="12">The sequence shown here is derived from an EMBL/GenBank/DDBJ whole genome shotgun (WGS) entry which is preliminary data.</text>
</comment>
<dbReference type="PANTHER" id="PTHR48111">
    <property type="entry name" value="REGULATOR OF RPOS"/>
    <property type="match status" value="1"/>
</dbReference>
<dbReference type="CDD" id="cd00383">
    <property type="entry name" value="trans_reg_C"/>
    <property type="match status" value="1"/>
</dbReference>
<dbReference type="Gene3D" id="3.40.50.2300">
    <property type="match status" value="1"/>
</dbReference>
<dbReference type="GO" id="GO:0032993">
    <property type="term" value="C:protein-DNA complex"/>
    <property type="evidence" value="ECO:0007669"/>
    <property type="project" value="TreeGrafter"/>
</dbReference>
<dbReference type="EMBL" id="BSNC01000006">
    <property type="protein sequence ID" value="GLP97599.1"/>
    <property type="molecule type" value="Genomic_DNA"/>
</dbReference>
<proteinExistence type="predicted"/>
<dbReference type="PROSITE" id="PS50110">
    <property type="entry name" value="RESPONSE_REGULATORY"/>
    <property type="match status" value="1"/>
</dbReference>
<dbReference type="SMART" id="SM00862">
    <property type="entry name" value="Trans_reg_C"/>
    <property type="match status" value="1"/>
</dbReference>
<evidence type="ECO:0000256" key="4">
    <source>
        <dbReference type="ARBA" id="ARBA00023012"/>
    </source>
</evidence>
<dbReference type="Pfam" id="PF00072">
    <property type="entry name" value="Response_reg"/>
    <property type="match status" value="1"/>
</dbReference>
<accession>A0AA37W042</accession>
<evidence type="ECO:0000256" key="9">
    <source>
        <dbReference type="PROSITE-ProRule" id="PRU01091"/>
    </source>
</evidence>
<evidence type="ECO:0000256" key="2">
    <source>
        <dbReference type="ARBA" id="ARBA00022490"/>
    </source>
</evidence>
<dbReference type="Proteomes" id="UP001161422">
    <property type="component" value="Unassembled WGS sequence"/>
</dbReference>
<dbReference type="InterPro" id="IPR001789">
    <property type="entry name" value="Sig_transdc_resp-reg_receiver"/>
</dbReference>
<evidence type="ECO:0000259" key="11">
    <source>
        <dbReference type="PROSITE" id="PS51755"/>
    </source>
</evidence>
<evidence type="ECO:0000256" key="1">
    <source>
        <dbReference type="ARBA" id="ARBA00004496"/>
    </source>
</evidence>
<dbReference type="FunFam" id="3.40.50.2300:FF:000001">
    <property type="entry name" value="DNA-binding response regulator PhoB"/>
    <property type="match status" value="1"/>
</dbReference>
<keyword evidence="3 8" id="KW-0597">Phosphoprotein</keyword>
<dbReference type="SUPFAM" id="SSF46894">
    <property type="entry name" value="C-terminal effector domain of the bipartite response regulators"/>
    <property type="match status" value="1"/>
</dbReference>
<dbReference type="InterPro" id="IPR036388">
    <property type="entry name" value="WH-like_DNA-bd_sf"/>
</dbReference>
<evidence type="ECO:0000313" key="13">
    <source>
        <dbReference type="Proteomes" id="UP001161422"/>
    </source>
</evidence>
<reference evidence="12" key="2">
    <citation type="submission" date="2023-01" db="EMBL/GenBank/DDBJ databases">
        <title>Draft genome sequence of Paraferrimonas sedimenticola strain NBRC 101628.</title>
        <authorList>
            <person name="Sun Q."/>
            <person name="Mori K."/>
        </authorList>
    </citation>
    <scope>NUCLEOTIDE SEQUENCE</scope>
    <source>
        <strain evidence="12">NBRC 101628</strain>
    </source>
</reference>
<evidence type="ECO:0000256" key="8">
    <source>
        <dbReference type="PROSITE-ProRule" id="PRU00169"/>
    </source>
</evidence>
<feature type="DNA-binding region" description="OmpR/PhoB-type" evidence="9">
    <location>
        <begin position="129"/>
        <end position="228"/>
    </location>
</feature>
<evidence type="ECO:0000259" key="10">
    <source>
        <dbReference type="PROSITE" id="PS50110"/>
    </source>
</evidence>
<protein>
    <submittedName>
        <fullName evidence="12">DNA-binding response regulator</fullName>
    </submittedName>
</protein>
<dbReference type="SUPFAM" id="SSF52172">
    <property type="entry name" value="CheY-like"/>
    <property type="match status" value="1"/>
</dbReference>
<dbReference type="RefSeq" id="WP_095504567.1">
    <property type="nucleotide sequence ID" value="NZ_BSNC01000006.1"/>
</dbReference>
<dbReference type="GO" id="GO:0000156">
    <property type="term" value="F:phosphorelay response regulator activity"/>
    <property type="evidence" value="ECO:0007669"/>
    <property type="project" value="TreeGrafter"/>
</dbReference>
<dbReference type="GO" id="GO:0005829">
    <property type="term" value="C:cytosol"/>
    <property type="evidence" value="ECO:0007669"/>
    <property type="project" value="TreeGrafter"/>
</dbReference>
<dbReference type="Gene3D" id="6.10.250.690">
    <property type="match status" value="1"/>
</dbReference>
<dbReference type="InterPro" id="IPR016032">
    <property type="entry name" value="Sig_transdc_resp-reg_C-effctor"/>
</dbReference>
<evidence type="ECO:0000313" key="12">
    <source>
        <dbReference type="EMBL" id="GLP97599.1"/>
    </source>
</evidence>
<evidence type="ECO:0000256" key="7">
    <source>
        <dbReference type="ARBA" id="ARBA00023163"/>
    </source>
</evidence>
<gene>
    <name evidence="12" type="primary">cpxR</name>
    <name evidence="12" type="ORF">GCM10007895_29060</name>
</gene>
<dbReference type="SMART" id="SM00448">
    <property type="entry name" value="REC"/>
    <property type="match status" value="1"/>
</dbReference>
<sequence>MSHLLLVDDDAGLSELLAELLQLEGYQLTLAADGPSGLAQAMEQDFDVILLDVMLPGLNGFEVLKALRESKQTPVLMLTAKGDPIDKVLGLEIGADDYLAKPFNEHELLARIKALLRRAKLTQADADTSQSIKEHDIELFPGRQEAHCNEHLLELTSTEFAILAQLIDSKGELVTKETLSLEVLGKRLAPFDRSIDMHLSNLRKKLPERDDGRPRIKTLRGKGYLWLV</sequence>
<dbReference type="InterPro" id="IPR039420">
    <property type="entry name" value="WalR-like"/>
</dbReference>
<keyword evidence="2" id="KW-0963">Cytoplasm</keyword>
<dbReference type="PANTHER" id="PTHR48111:SF39">
    <property type="entry name" value="TRANSCRIPTIONAL REGULATORY PROTEIN CPXR"/>
    <property type="match status" value="1"/>
</dbReference>
<dbReference type="PROSITE" id="PS51755">
    <property type="entry name" value="OMPR_PHOB"/>
    <property type="match status" value="1"/>
</dbReference>
<keyword evidence="6 9" id="KW-0238">DNA-binding</keyword>
<reference evidence="12" key="1">
    <citation type="journal article" date="2014" name="Int. J. Syst. Evol. Microbiol.">
        <title>Complete genome sequence of Corynebacterium casei LMG S-19264T (=DSM 44701T), isolated from a smear-ripened cheese.</title>
        <authorList>
            <consortium name="US DOE Joint Genome Institute (JGI-PGF)"/>
            <person name="Walter F."/>
            <person name="Albersmeier A."/>
            <person name="Kalinowski J."/>
            <person name="Ruckert C."/>
        </authorList>
    </citation>
    <scope>NUCLEOTIDE SEQUENCE</scope>
    <source>
        <strain evidence="12">NBRC 101628</strain>
    </source>
</reference>
<feature type="domain" description="OmpR/PhoB-type" evidence="11">
    <location>
        <begin position="129"/>
        <end position="228"/>
    </location>
</feature>
<evidence type="ECO:0000256" key="5">
    <source>
        <dbReference type="ARBA" id="ARBA00023015"/>
    </source>
</evidence>
<evidence type="ECO:0000256" key="6">
    <source>
        <dbReference type="ARBA" id="ARBA00023125"/>
    </source>
</evidence>
<dbReference type="GO" id="GO:0000976">
    <property type="term" value="F:transcription cis-regulatory region binding"/>
    <property type="evidence" value="ECO:0007669"/>
    <property type="project" value="TreeGrafter"/>
</dbReference>
<dbReference type="GO" id="GO:0006355">
    <property type="term" value="P:regulation of DNA-templated transcription"/>
    <property type="evidence" value="ECO:0007669"/>
    <property type="project" value="InterPro"/>
</dbReference>
<keyword evidence="13" id="KW-1185">Reference proteome</keyword>
<name>A0AA37W042_9GAMM</name>
<dbReference type="AlphaFoldDB" id="A0AA37W042"/>
<organism evidence="12 13">
    <name type="scientific">Paraferrimonas sedimenticola</name>
    <dbReference type="NCBI Taxonomy" id="375674"/>
    <lineage>
        <taxon>Bacteria</taxon>
        <taxon>Pseudomonadati</taxon>
        <taxon>Pseudomonadota</taxon>
        <taxon>Gammaproteobacteria</taxon>
        <taxon>Alteromonadales</taxon>
        <taxon>Ferrimonadaceae</taxon>
        <taxon>Paraferrimonas</taxon>
    </lineage>
</organism>
<dbReference type="Gene3D" id="1.10.10.10">
    <property type="entry name" value="Winged helix-like DNA-binding domain superfamily/Winged helix DNA-binding domain"/>
    <property type="match status" value="1"/>
</dbReference>
<feature type="modified residue" description="4-aspartylphosphate" evidence="8">
    <location>
        <position position="52"/>
    </location>
</feature>
<keyword evidence="5" id="KW-0805">Transcription regulation</keyword>
<keyword evidence="4" id="KW-0902">Two-component regulatory system</keyword>
<dbReference type="Pfam" id="PF00486">
    <property type="entry name" value="Trans_reg_C"/>
    <property type="match status" value="1"/>
</dbReference>
<dbReference type="InterPro" id="IPR011006">
    <property type="entry name" value="CheY-like_superfamily"/>
</dbReference>
<dbReference type="InterPro" id="IPR001867">
    <property type="entry name" value="OmpR/PhoB-type_DNA-bd"/>
</dbReference>
<comment type="subcellular location">
    <subcellularLocation>
        <location evidence="1">Cytoplasm</location>
    </subcellularLocation>
</comment>